<dbReference type="OMA" id="SIFAIMM"/>
<accession>T1I8W2</accession>
<protein>
    <submittedName>
        <fullName evidence="1">Uncharacterized protein</fullName>
    </submittedName>
</protein>
<dbReference type="EMBL" id="ACPB03022310">
    <property type="status" value="NOT_ANNOTATED_CDS"/>
    <property type="molecule type" value="Genomic_DNA"/>
</dbReference>
<proteinExistence type="predicted"/>
<dbReference type="EnsemblMetazoa" id="RPRC012734-RA">
    <property type="protein sequence ID" value="RPRC012734-PA"/>
    <property type="gene ID" value="RPRC012734"/>
</dbReference>
<dbReference type="VEuPathDB" id="VectorBase:RPRC012734"/>
<evidence type="ECO:0000313" key="1">
    <source>
        <dbReference type="EnsemblMetazoa" id="RPRC012734-PA"/>
    </source>
</evidence>
<dbReference type="PANTHER" id="PTHR21879:SF9">
    <property type="entry name" value="OSIRIS 16"/>
    <property type="match status" value="1"/>
</dbReference>
<keyword evidence="2" id="KW-1185">Reference proteome</keyword>
<dbReference type="InParanoid" id="T1I8W2"/>
<organism evidence="1 2">
    <name type="scientific">Rhodnius prolixus</name>
    <name type="common">Triatomid bug</name>
    <dbReference type="NCBI Taxonomy" id="13249"/>
    <lineage>
        <taxon>Eukaryota</taxon>
        <taxon>Metazoa</taxon>
        <taxon>Ecdysozoa</taxon>
        <taxon>Arthropoda</taxon>
        <taxon>Hexapoda</taxon>
        <taxon>Insecta</taxon>
        <taxon>Pterygota</taxon>
        <taxon>Neoptera</taxon>
        <taxon>Paraneoptera</taxon>
        <taxon>Hemiptera</taxon>
        <taxon>Heteroptera</taxon>
        <taxon>Panheteroptera</taxon>
        <taxon>Cimicomorpha</taxon>
        <taxon>Reduviidae</taxon>
        <taxon>Triatominae</taxon>
        <taxon>Rhodnius</taxon>
    </lineage>
</organism>
<dbReference type="PANTHER" id="PTHR21879">
    <property type="entry name" value="FI03362P-RELATED-RELATED"/>
    <property type="match status" value="1"/>
</dbReference>
<dbReference type="GO" id="GO:0016020">
    <property type="term" value="C:membrane"/>
    <property type="evidence" value="ECO:0007669"/>
    <property type="project" value="TreeGrafter"/>
</dbReference>
<name>T1I8W2_RHOPR</name>
<reference evidence="1" key="1">
    <citation type="submission" date="2015-05" db="UniProtKB">
        <authorList>
            <consortium name="EnsemblMetazoa"/>
        </authorList>
    </citation>
    <scope>IDENTIFICATION</scope>
</reference>
<dbReference type="AlphaFoldDB" id="T1I8W2"/>
<dbReference type="Pfam" id="PF07898">
    <property type="entry name" value="DUF1676"/>
    <property type="match status" value="1"/>
</dbReference>
<evidence type="ECO:0000313" key="2">
    <source>
        <dbReference type="Proteomes" id="UP000015103"/>
    </source>
</evidence>
<sequence length="246" mass="27329">MYGVKCMVILAAFVAIVANEILDQKREKMKEQAQPKCSLFYYSSTCFKLDLLRLMVHLGRMSRINLMSGITLLSTEKTKRLANELELATQTLPNSDLDKFLWASALEYISSLNVTMRLDQSSVLYDIKSFSEDVWSGRGKKGKYAIGALAVVAFGLLATLVGKALMASMLALFMSLLRGAQGAPGLNNFNSPPSAYGKITQYDIIAKPYYSGSYHDHDHHYSMLSDAYTYSGRDIGIASKKKENKT</sequence>
<dbReference type="HOGENOM" id="CLU_1130290_0_0_1"/>
<dbReference type="InterPro" id="IPR012464">
    <property type="entry name" value="DUF1676"/>
</dbReference>
<dbReference type="Proteomes" id="UP000015103">
    <property type="component" value="Unassembled WGS sequence"/>
</dbReference>